<name>A0ABV1RNW2_9BACT</name>
<comment type="caution">
    <text evidence="1">The sequence shown here is derived from an EMBL/GenBank/DDBJ whole genome shotgun (WGS) entry which is preliminary data.</text>
</comment>
<dbReference type="EMBL" id="JBEOKT010000001">
    <property type="protein sequence ID" value="MER2996074.1"/>
    <property type="molecule type" value="Genomic_DNA"/>
</dbReference>
<keyword evidence="2" id="KW-1185">Reference proteome</keyword>
<organism evidence="1 2">
    <name type="scientific">Pontibacter populi</name>
    <dbReference type="NCBI Taxonomy" id="890055"/>
    <lineage>
        <taxon>Bacteria</taxon>
        <taxon>Pseudomonadati</taxon>
        <taxon>Bacteroidota</taxon>
        <taxon>Cytophagia</taxon>
        <taxon>Cytophagales</taxon>
        <taxon>Hymenobacteraceae</taxon>
        <taxon>Pontibacter</taxon>
    </lineage>
</organism>
<gene>
    <name evidence="1" type="ORF">ABS362_00870</name>
</gene>
<evidence type="ECO:0000313" key="2">
    <source>
        <dbReference type="Proteomes" id="UP001476807"/>
    </source>
</evidence>
<protein>
    <submittedName>
        <fullName evidence="1">Uncharacterized protein</fullName>
    </submittedName>
</protein>
<proteinExistence type="predicted"/>
<reference evidence="1 2" key="1">
    <citation type="submission" date="2024-06" db="EMBL/GenBank/DDBJ databases">
        <title>Pontibacter populi HYL7-15.</title>
        <authorList>
            <person name="Kim M.K."/>
        </authorList>
    </citation>
    <scope>NUCLEOTIDE SEQUENCE [LARGE SCALE GENOMIC DNA]</scope>
    <source>
        <strain evidence="1 2">HYL7-15</strain>
    </source>
</reference>
<dbReference type="Proteomes" id="UP001476807">
    <property type="component" value="Unassembled WGS sequence"/>
</dbReference>
<dbReference type="RefSeq" id="WP_350410168.1">
    <property type="nucleotide sequence ID" value="NZ_JBEOKT010000001.1"/>
</dbReference>
<accession>A0ABV1RNW2</accession>
<evidence type="ECO:0000313" key="1">
    <source>
        <dbReference type="EMBL" id="MER2996074.1"/>
    </source>
</evidence>
<sequence>MKLKHILIVAAVVLVSWFVYDSFSQPSVDDLEGDFKEVAFYRNENNTGPIVRVYAVTVADTLWQQMHQYGEFMPHTKYGNTKVYFFLEGSPAPDKVFAGEQNFEARFREFAVAKYEKESMGQVSFVQYPFR</sequence>